<evidence type="ECO:0000313" key="3">
    <source>
        <dbReference type="Proteomes" id="UP000250043"/>
    </source>
</evidence>
<dbReference type="Proteomes" id="UP000250043">
    <property type="component" value="Unassembled WGS sequence"/>
</dbReference>
<name>A0A8E2J5X5_9APHY</name>
<organism evidence="2 3">
    <name type="scientific">Obba rivulosa</name>
    <dbReference type="NCBI Taxonomy" id="1052685"/>
    <lineage>
        <taxon>Eukaryota</taxon>
        <taxon>Fungi</taxon>
        <taxon>Dikarya</taxon>
        <taxon>Basidiomycota</taxon>
        <taxon>Agaricomycotina</taxon>
        <taxon>Agaricomycetes</taxon>
        <taxon>Polyporales</taxon>
        <taxon>Gelatoporiaceae</taxon>
        <taxon>Obba</taxon>
    </lineage>
</organism>
<sequence>MVISPVLCGRASSAPRGALPRGRGSGAVQEAAGGVCVGLGSRRGRRRVRGRRRRRRGAPVWVYVQGCGLWPAGRGPGGCGHVNRGRWVVTATRGRRAPSRQVSSAVRGHWGPSRPPLYAPSRTPLASPPRGGY</sequence>
<feature type="region of interest" description="Disordered" evidence="1">
    <location>
        <begin position="92"/>
        <end position="133"/>
    </location>
</feature>
<proteinExistence type="predicted"/>
<accession>A0A8E2J5X5</accession>
<evidence type="ECO:0000313" key="2">
    <source>
        <dbReference type="EMBL" id="OCH95331.1"/>
    </source>
</evidence>
<protein>
    <submittedName>
        <fullName evidence="2">Uncharacterized protein</fullName>
    </submittedName>
</protein>
<gene>
    <name evidence="2" type="ORF">OBBRIDRAFT_618458</name>
</gene>
<keyword evidence="3" id="KW-1185">Reference proteome</keyword>
<dbReference type="EMBL" id="KV722337">
    <property type="protein sequence ID" value="OCH95331.1"/>
    <property type="molecule type" value="Genomic_DNA"/>
</dbReference>
<evidence type="ECO:0000256" key="1">
    <source>
        <dbReference type="SAM" id="MobiDB-lite"/>
    </source>
</evidence>
<dbReference type="AlphaFoldDB" id="A0A8E2J5X5"/>
<reference evidence="2 3" key="1">
    <citation type="submission" date="2016-07" db="EMBL/GenBank/DDBJ databases">
        <title>Draft genome of the white-rot fungus Obba rivulosa 3A-2.</title>
        <authorList>
            <consortium name="DOE Joint Genome Institute"/>
            <person name="Miettinen O."/>
            <person name="Riley R."/>
            <person name="Acob R."/>
            <person name="Barry K."/>
            <person name="Cullen D."/>
            <person name="De Vries R."/>
            <person name="Hainaut M."/>
            <person name="Hatakka A."/>
            <person name="Henrissat B."/>
            <person name="Hilden K."/>
            <person name="Kuo R."/>
            <person name="Labutti K."/>
            <person name="Lipzen A."/>
            <person name="Makela M.R."/>
            <person name="Sandor L."/>
            <person name="Spatafora J.W."/>
            <person name="Grigoriev I.V."/>
            <person name="Hibbett D.S."/>
        </authorList>
    </citation>
    <scope>NUCLEOTIDE SEQUENCE [LARGE SCALE GENOMIC DNA]</scope>
    <source>
        <strain evidence="2 3">3A-2</strain>
    </source>
</reference>